<dbReference type="EMBL" id="KZ110591">
    <property type="protein sequence ID" value="OSX67498.1"/>
    <property type="molecule type" value="Genomic_DNA"/>
</dbReference>
<sequence length="303" mass="33920">MSRYLHLNPPFRAEHIGSLLRSAKVLQKRIDHGAQKCTAEELHAVEDESISAVVRLQQDLGLKTITDGEMRRGLFYEGMFEKLEGMSIIPNPFKAMGFTGYTSVYCNEVKHLKITICGLTWMHSRYGSEYTYDQAVYKSDGADYPALTCSLESDHSGRADDYLSEGSFDRIAVKFFTNLNFDCYYLGYDSERAGSLEPLQYLPLHKTVVLGLVTSKSAQMENLGDIRERVEKAVDIISQGNPKRSREDALNHPQCGFASVFEGNPLSEEDERRKLGLVVEAAKQIWGPPTGSPQAPGQALEKH</sequence>
<dbReference type="OrthoDB" id="7772923at2759"/>
<proteinExistence type="predicted"/>
<evidence type="ECO:0000313" key="2">
    <source>
        <dbReference type="Proteomes" id="UP000194127"/>
    </source>
</evidence>
<dbReference type="AlphaFoldDB" id="A0A1X6NFT9"/>
<accession>A0A1X6NFT9</accession>
<keyword evidence="2" id="KW-1185">Reference proteome</keyword>
<dbReference type="SUPFAM" id="SSF51726">
    <property type="entry name" value="UROD/MetE-like"/>
    <property type="match status" value="1"/>
</dbReference>
<evidence type="ECO:0008006" key="3">
    <source>
        <dbReference type="Google" id="ProtNLM"/>
    </source>
</evidence>
<dbReference type="Gene3D" id="3.20.20.210">
    <property type="match status" value="2"/>
</dbReference>
<protein>
    <recommendedName>
        <fullName evidence="3">Cobalamin-independent methionine synthase MetE C-terminal/archaeal domain-containing protein</fullName>
    </recommendedName>
</protein>
<dbReference type="RefSeq" id="XP_024344292.1">
    <property type="nucleotide sequence ID" value="XM_024478155.1"/>
</dbReference>
<reference evidence="1 2" key="1">
    <citation type="submission" date="2017-04" db="EMBL/GenBank/DDBJ databases">
        <title>Genome Sequence of the Model Brown-Rot Fungus Postia placenta SB12.</title>
        <authorList>
            <consortium name="DOE Joint Genome Institute"/>
            <person name="Gaskell J."/>
            <person name="Kersten P."/>
            <person name="Larrondo L.F."/>
            <person name="Canessa P."/>
            <person name="Martinez D."/>
            <person name="Hibbett D."/>
            <person name="Schmoll M."/>
            <person name="Kubicek C.P."/>
            <person name="Martinez A.T."/>
            <person name="Yadav J."/>
            <person name="Master E."/>
            <person name="Magnuson J.K."/>
            <person name="James T."/>
            <person name="Yaver D."/>
            <person name="Berka R."/>
            <person name="Labutti K."/>
            <person name="Lipzen A."/>
            <person name="Aerts A."/>
            <person name="Barry K."/>
            <person name="Henrissat B."/>
            <person name="Blanchette R."/>
            <person name="Grigoriev I."/>
            <person name="Cullen D."/>
        </authorList>
    </citation>
    <scope>NUCLEOTIDE SEQUENCE [LARGE SCALE GENOMIC DNA]</scope>
    <source>
        <strain evidence="1 2">MAD-698-R-SB12</strain>
    </source>
</reference>
<gene>
    <name evidence="1" type="ORF">POSPLADRAFT_1042709</name>
</gene>
<name>A0A1X6NFT9_9APHY</name>
<dbReference type="STRING" id="670580.A0A1X6NFT9"/>
<dbReference type="GeneID" id="36323105"/>
<dbReference type="PANTHER" id="PTHR43844">
    <property type="entry name" value="METHIONINE SYNTHASE"/>
    <property type="match status" value="1"/>
</dbReference>
<dbReference type="PANTHER" id="PTHR43844:SF2">
    <property type="entry name" value="SYNTHASE, VITAMIN-B12 INDEPENDENT, PUTATIVE (AFU_ORTHOLOGUE AFUA_3G12060)-RELATED"/>
    <property type="match status" value="1"/>
</dbReference>
<dbReference type="InterPro" id="IPR038071">
    <property type="entry name" value="UROD/MetE-like_sf"/>
</dbReference>
<evidence type="ECO:0000313" key="1">
    <source>
        <dbReference type="EMBL" id="OSX67498.1"/>
    </source>
</evidence>
<organism evidence="1 2">
    <name type="scientific">Postia placenta MAD-698-R-SB12</name>
    <dbReference type="NCBI Taxonomy" id="670580"/>
    <lineage>
        <taxon>Eukaryota</taxon>
        <taxon>Fungi</taxon>
        <taxon>Dikarya</taxon>
        <taxon>Basidiomycota</taxon>
        <taxon>Agaricomycotina</taxon>
        <taxon>Agaricomycetes</taxon>
        <taxon>Polyporales</taxon>
        <taxon>Adustoporiaceae</taxon>
        <taxon>Rhodonia</taxon>
    </lineage>
</organism>
<dbReference type="Proteomes" id="UP000194127">
    <property type="component" value="Unassembled WGS sequence"/>
</dbReference>